<evidence type="ECO:0000256" key="6">
    <source>
        <dbReference type="ARBA" id="ARBA00022989"/>
    </source>
</evidence>
<feature type="transmembrane region" description="Helical" evidence="8">
    <location>
        <begin position="282"/>
        <end position="301"/>
    </location>
</feature>
<evidence type="ECO:0000256" key="7">
    <source>
        <dbReference type="ARBA" id="ARBA00023136"/>
    </source>
</evidence>
<dbReference type="PANTHER" id="PTHR33908">
    <property type="entry name" value="MANNOSYLTRANSFERASE YKCB-RELATED"/>
    <property type="match status" value="1"/>
</dbReference>
<evidence type="ECO:0000256" key="2">
    <source>
        <dbReference type="ARBA" id="ARBA00022475"/>
    </source>
</evidence>
<name>A0A5A8F638_9BACT</name>
<keyword evidence="2" id="KW-1003">Cell membrane</keyword>
<feature type="transmembrane region" description="Helical" evidence="8">
    <location>
        <begin position="83"/>
        <end position="101"/>
    </location>
</feature>
<feature type="transmembrane region" description="Helical" evidence="8">
    <location>
        <begin position="336"/>
        <end position="355"/>
    </location>
</feature>
<feature type="transmembrane region" description="Helical" evidence="8">
    <location>
        <begin position="107"/>
        <end position="126"/>
    </location>
</feature>
<feature type="transmembrane region" description="Helical" evidence="8">
    <location>
        <begin position="155"/>
        <end position="187"/>
    </location>
</feature>
<protein>
    <recommendedName>
        <fullName evidence="9">Glycosyltransferase RgtA/B/C/D-like domain-containing protein</fullName>
    </recommendedName>
</protein>
<feature type="transmembrane region" description="Helical" evidence="8">
    <location>
        <begin position="384"/>
        <end position="403"/>
    </location>
</feature>
<dbReference type="PANTHER" id="PTHR33908:SF3">
    <property type="entry name" value="UNDECAPRENYL PHOSPHATE-ALPHA-4-AMINO-4-DEOXY-L-ARABINOSE ARABINOSYL TRANSFERASE"/>
    <property type="match status" value="1"/>
</dbReference>
<dbReference type="Pfam" id="PF13231">
    <property type="entry name" value="PMT_2"/>
    <property type="match status" value="1"/>
</dbReference>
<sequence>MKKYFIFFFTAIVILFNLLIYIEKKPLIHEEPRRAIIAQEMLLSGNYVVPTVYSKPYIKKPPLQNWLIAILGYKEKYVSNFDARFPSVLALLLIGLSLLIFIRNKEIAVMASIIAMTNYLMLYSYGNKSEPDLLLTLFTLLAFFFYIRSPKNFKFIFVSSIFMGLGIITKGVSPLFFYPGIIIYLFLYKRNEFYSYFKFLLLHFILSLILPIAWLSMYYFSGDINNLLSGFSSQAVDRVKGGVGKIIAHFFMFSFRIFLALFPWSILLMFYKKFSFRVKDELFNSSLVIFLVSFLIMAILPGGRGRYFMPAVPFFAIVISYFLSNDLRYNSNYKKIITYVFSSLLVISVCILIYYGFYFQILIISVGWLLFLFFARATKSVSFLILFLNLFIFTIFTHVYEFYKVKNYYNYKDAAKKVVTRLKEDLPLVVDTRINPIQLMFNYERISKKRVYSAAVNSFQKYYFVTDKNVDDCELIFDLDYPKKRFPKLYFYKCQK</sequence>
<dbReference type="AlphaFoldDB" id="A0A5A8F638"/>
<feature type="transmembrane region" description="Helical" evidence="8">
    <location>
        <begin position="133"/>
        <end position="149"/>
    </location>
</feature>
<keyword evidence="7 8" id="KW-0472">Membrane</keyword>
<evidence type="ECO:0000256" key="8">
    <source>
        <dbReference type="SAM" id="Phobius"/>
    </source>
</evidence>
<proteinExistence type="predicted"/>
<dbReference type="InterPro" id="IPR050297">
    <property type="entry name" value="LipidA_mod_glycosyltrf_83"/>
</dbReference>
<keyword evidence="3" id="KW-0328">Glycosyltransferase</keyword>
<evidence type="ECO:0000256" key="3">
    <source>
        <dbReference type="ARBA" id="ARBA00022676"/>
    </source>
</evidence>
<accession>A0A5A8F638</accession>
<evidence type="ECO:0000256" key="4">
    <source>
        <dbReference type="ARBA" id="ARBA00022679"/>
    </source>
</evidence>
<dbReference type="GO" id="GO:0016763">
    <property type="term" value="F:pentosyltransferase activity"/>
    <property type="evidence" value="ECO:0007669"/>
    <property type="project" value="TreeGrafter"/>
</dbReference>
<feature type="transmembrane region" description="Helical" evidence="8">
    <location>
        <begin position="307"/>
        <end position="324"/>
    </location>
</feature>
<dbReference type="Proteomes" id="UP000322876">
    <property type="component" value="Unassembled WGS sequence"/>
</dbReference>
<dbReference type="GO" id="GO:0005886">
    <property type="term" value="C:plasma membrane"/>
    <property type="evidence" value="ECO:0007669"/>
    <property type="project" value="UniProtKB-SubCell"/>
</dbReference>
<dbReference type="InterPro" id="IPR038731">
    <property type="entry name" value="RgtA/B/C-like"/>
</dbReference>
<evidence type="ECO:0000259" key="9">
    <source>
        <dbReference type="Pfam" id="PF13231"/>
    </source>
</evidence>
<reference evidence="10 11" key="1">
    <citation type="submission" date="2019-06" db="EMBL/GenBank/DDBJ databases">
        <title>Genomic insights into carbon and energy metabolism of Deferribacter autotrophicus revealed new metabolic traits in the phylum Deferribacteres.</title>
        <authorList>
            <person name="Slobodkin A.I."/>
            <person name="Slobodkina G.B."/>
            <person name="Allioux M."/>
            <person name="Alain K."/>
            <person name="Jebbar M."/>
            <person name="Shadrin V."/>
            <person name="Kublanov I.V."/>
            <person name="Toshchakov S.V."/>
            <person name="Bonch-Osmolovskaya E.A."/>
        </authorList>
    </citation>
    <scope>NUCLEOTIDE SEQUENCE [LARGE SCALE GENOMIC DNA]</scope>
    <source>
        <strain evidence="10 11">SL50</strain>
    </source>
</reference>
<gene>
    <name evidence="10" type="ORF">FHQ18_09815</name>
</gene>
<evidence type="ECO:0000256" key="1">
    <source>
        <dbReference type="ARBA" id="ARBA00004651"/>
    </source>
</evidence>
<dbReference type="EMBL" id="VFJB01000008">
    <property type="protein sequence ID" value="KAA0257333.1"/>
    <property type="molecule type" value="Genomic_DNA"/>
</dbReference>
<feature type="domain" description="Glycosyltransferase RgtA/B/C/D-like" evidence="9">
    <location>
        <begin position="59"/>
        <end position="213"/>
    </location>
</feature>
<feature type="transmembrane region" description="Helical" evidence="8">
    <location>
        <begin position="246"/>
        <end position="270"/>
    </location>
</feature>
<dbReference type="OrthoDB" id="9775035at2"/>
<keyword evidence="11" id="KW-1185">Reference proteome</keyword>
<evidence type="ECO:0000256" key="5">
    <source>
        <dbReference type="ARBA" id="ARBA00022692"/>
    </source>
</evidence>
<keyword evidence="6 8" id="KW-1133">Transmembrane helix</keyword>
<comment type="subcellular location">
    <subcellularLocation>
        <location evidence="1">Cell membrane</location>
        <topology evidence="1">Multi-pass membrane protein</topology>
    </subcellularLocation>
</comment>
<evidence type="ECO:0000313" key="11">
    <source>
        <dbReference type="Proteomes" id="UP000322876"/>
    </source>
</evidence>
<organism evidence="10 11">
    <name type="scientific">Deferribacter autotrophicus</name>
    <dbReference type="NCBI Taxonomy" id="500465"/>
    <lineage>
        <taxon>Bacteria</taxon>
        <taxon>Pseudomonadati</taxon>
        <taxon>Deferribacterota</taxon>
        <taxon>Deferribacteres</taxon>
        <taxon>Deferribacterales</taxon>
        <taxon>Deferribacteraceae</taxon>
        <taxon>Deferribacter</taxon>
    </lineage>
</organism>
<evidence type="ECO:0000313" key="10">
    <source>
        <dbReference type="EMBL" id="KAA0257333.1"/>
    </source>
</evidence>
<comment type="caution">
    <text evidence="10">The sequence shown here is derived from an EMBL/GenBank/DDBJ whole genome shotgun (WGS) entry which is preliminary data.</text>
</comment>
<feature type="transmembrane region" description="Helical" evidence="8">
    <location>
        <begin position="6"/>
        <end position="22"/>
    </location>
</feature>
<dbReference type="GO" id="GO:0009103">
    <property type="term" value="P:lipopolysaccharide biosynthetic process"/>
    <property type="evidence" value="ECO:0007669"/>
    <property type="project" value="UniProtKB-ARBA"/>
</dbReference>
<keyword evidence="5 8" id="KW-0812">Transmembrane</keyword>
<dbReference type="GO" id="GO:0010041">
    <property type="term" value="P:response to iron(III) ion"/>
    <property type="evidence" value="ECO:0007669"/>
    <property type="project" value="TreeGrafter"/>
</dbReference>
<dbReference type="RefSeq" id="WP_149267006.1">
    <property type="nucleotide sequence ID" value="NZ_VFJB01000008.1"/>
</dbReference>
<feature type="transmembrane region" description="Helical" evidence="8">
    <location>
        <begin position="199"/>
        <end position="220"/>
    </location>
</feature>
<keyword evidence="4" id="KW-0808">Transferase</keyword>